<dbReference type="STRING" id="1318628.MARLIPOL_08454"/>
<accession>R8B2G2</accession>
<dbReference type="AlphaFoldDB" id="R8B2G2"/>
<protein>
    <submittedName>
        <fullName evidence="1">Uncharacterized protein</fullName>
    </submittedName>
</protein>
<dbReference type="Proteomes" id="UP000016540">
    <property type="component" value="Unassembled WGS sequence"/>
</dbReference>
<name>R8B2G2_9GAMM</name>
<organism evidence="1 2">
    <name type="scientific">Marinobacter lipolyticus SM19</name>
    <dbReference type="NCBI Taxonomy" id="1318628"/>
    <lineage>
        <taxon>Bacteria</taxon>
        <taxon>Pseudomonadati</taxon>
        <taxon>Pseudomonadota</taxon>
        <taxon>Gammaproteobacteria</taxon>
        <taxon>Pseudomonadales</taxon>
        <taxon>Marinobacteraceae</taxon>
        <taxon>Marinobacter</taxon>
    </lineage>
</organism>
<comment type="caution">
    <text evidence="1">The sequence shown here is derived from an EMBL/GenBank/DDBJ whole genome shotgun (WGS) entry which is preliminary data.</text>
</comment>
<dbReference type="RefSeq" id="WP_012137694.1">
    <property type="nucleotide sequence ID" value="NZ_KE007317.1"/>
</dbReference>
<dbReference type="EMBL" id="ASAD01000010">
    <property type="protein sequence ID" value="EON92770.1"/>
    <property type="molecule type" value="Genomic_DNA"/>
</dbReference>
<dbReference type="PATRIC" id="fig|1318628.3.peg.1693"/>
<reference evidence="1 2" key="1">
    <citation type="journal article" date="2013" name="Genome Announc.">
        <title>Draft Genome Sequence of the Moderately Halophilic Bacterium Marinobacter lipolyticus Strain SM19.</title>
        <authorList>
            <person name="Papke R.T."/>
            <person name="de la Haba R.R."/>
            <person name="Infante-Dominguez C."/>
            <person name="Perez D."/>
            <person name="Sanchez-Porro C."/>
            <person name="Lapierre P."/>
            <person name="Ventosa A."/>
        </authorList>
    </citation>
    <scope>NUCLEOTIDE SEQUENCE [LARGE SCALE GENOMIC DNA]</scope>
    <source>
        <strain evidence="1 2">SM19</strain>
    </source>
</reference>
<sequence>MPETVCQLALERVLTFLCDSGVDLDSETCRTALRLVDDALTEGDGPDLTARCVDRVPEYFSLPEMNVPLAGPPLERGHIGYYPHD</sequence>
<evidence type="ECO:0000313" key="2">
    <source>
        <dbReference type="Proteomes" id="UP000016540"/>
    </source>
</evidence>
<dbReference type="HOGENOM" id="CLU_2508812_0_0_6"/>
<proteinExistence type="predicted"/>
<dbReference type="OrthoDB" id="6919369at2"/>
<evidence type="ECO:0000313" key="1">
    <source>
        <dbReference type="EMBL" id="EON92770.1"/>
    </source>
</evidence>
<keyword evidence="2" id="KW-1185">Reference proteome</keyword>
<gene>
    <name evidence="1" type="ORF">MARLIPOL_08454</name>
</gene>